<feature type="domain" description="Deacetylase sirtuin-type" evidence="5">
    <location>
        <begin position="1"/>
        <end position="239"/>
    </location>
</feature>
<dbReference type="PANTHER" id="PTHR11085:SF4">
    <property type="entry name" value="NAD-DEPENDENT PROTEIN DEACYLASE"/>
    <property type="match status" value="1"/>
</dbReference>
<evidence type="ECO:0000259" key="5">
    <source>
        <dbReference type="PROSITE" id="PS50305"/>
    </source>
</evidence>
<sequence length="245" mass="26974">MSLIYRNIVVLTGAGISAESGISTFRDQNGLWENHRIEDVATPEGFQRNPALVHQFYNLRRAQLKDPKLQPNAAHLALAELETRLLKAGGHFTLITQNVDNLHQRAGSRNLISMHGQLQSILCPRSRKTRHWENDLSVEHLCDCCDPPQLLRPDIVWFGEVPYRLDDCYQALTEADLFIAIGTSGQVYPAAGFTRTAAGNGAHTVELNLEQTGGSFDAGYYGPATQVVPAFVAELFATESGTTQA</sequence>
<feature type="active site" description="Proton acceptor" evidence="3">
    <location>
        <position position="115"/>
    </location>
</feature>
<dbReference type="RefSeq" id="WP_072326676.1">
    <property type="nucleotide sequence ID" value="NZ_FPJW01000008.1"/>
</dbReference>
<keyword evidence="3" id="KW-0963">Cytoplasm</keyword>
<dbReference type="OrthoDB" id="9800582at2"/>
<dbReference type="GO" id="GO:0008270">
    <property type="term" value="F:zinc ion binding"/>
    <property type="evidence" value="ECO:0007669"/>
    <property type="project" value="UniProtKB-UniRule"/>
</dbReference>
<comment type="similarity">
    <text evidence="3">Belongs to the sirtuin family. Class III subfamily.</text>
</comment>
<dbReference type="NCBIfam" id="NF001755">
    <property type="entry name" value="PRK00481.1-5"/>
    <property type="match status" value="1"/>
</dbReference>
<proteinExistence type="inferred from homology"/>
<name>A0A1K1YNZ7_9GAMM</name>
<dbReference type="CDD" id="cd01412">
    <property type="entry name" value="SIRT5_Af1_CobB"/>
    <property type="match status" value="1"/>
</dbReference>
<feature type="binding site" evidence="3">
    <location>
        <begin position="13"/>
        <end position="32"/>
    </location>
    <ligand>
        <name>NAD(+)</name>
        <dbReference type="ChEBI" id="CHEBI:57540"/>
    </ligand>
</feature>
<feature type="binding site" evidence="3">
    <location>
        <position position="123"/>
    </location>
    <ligand>
        <name>Zn(2+)</name>
        <dbReference type="ChEBI" id="CHEBI:29105"/>
    </ligand>
</feature>
<comment type="catalytic activity">
    <reaction evidence="3">
        <text>N(6)-succinyl-L-lysyl-[protein] + NAD(+) + H2O = 2''-O-succinyl-ADP-D-ribose + nicotinamide + L-lysyl-[protein]</text>
        <dbReference type="Rhea" id="RHEA:47668"/>
        <dbReference type="Rhea" id="RHEA-COMP:9752"/>
        <dbReference type="Rhea" id="RHEA-COMP:11877"/>
        <dbReference type="ChEBI" id="CHEBI:15377"/>
        <dbReference type="ChEBI" id="CHEBI:17154"/>
        <dbReference type="ChEBI" id="CHEBI:29969"/>
        <dbReference type="ChEBI" id="CHEBI:57540"/>
        <dbReference type="ChEBI" id="CHEBI:87830"/>
        <dbReference type="ChEBI" id="CHEBI:87832"/>
    </reaction>
</comment>
<dbReference type="GO" id="GO:0070403">
    <property type="term" value="F:NAD+ binding"/>
    <property type="evidence" value="ECO:0007669"/>
    <property type="project" value="UniProtKB-UniRule"/>
</dbReference>
<dbReference type="GO" id="GO:0005737">
    <property type="term" value="C:cytoplasm"/>
    <property type="evidence" value="ECO:0007669"/>
    <property type="project" value="UniProtKB-SubCell"/>
</dbReference>
<dbReference type="InterPro" id="IPR003000">
    <property type="entry name" value="Sirtuin"/>
</dbReference>
<dbReference type="PANTHER" id="PTHR11085">
    <property type="entry name" value="NAD-DEPENDENT PROTEIN DEACYLASE SIRTUIN-5, MITOCHONDRIAL-RELATED"/>
    <property type="match status" value="1"/>
</dbReference>
<comment type="cofactor">
    <cofactor evidence="3">
        <name>Zn(2+)</name>
        <dbReference type="ChEBI" id="CHEBI:29105"/>
    </cofactor>
    <text evidence="3">Binds 1 zinc ion per subunit.</text>
</comment>
<dbReference type="InterPro" id="IPR050134">
    <property type="entry name" value="NAD-dep_sirtuin_deacylases"/>
</dbReference>
<dbReference type="Gene3D" id="3.30.1600.10">
    <property type="entry name" value="SIR2/SIRT2 'Small Domain"/>
    <property type="match status" value="1"/>
</dbReference>
<dbReference type="Proteomes" id="UP000182350">
    <property type="component" value="Unassembled WGS sequence"/>
</dbReference>
<protein>
    <recommendedName>
        <fullName evidence="3">NAD-dependent protein deacylase</fullName>
        <ecNumber evidence="3">2.3.1.286</ecNumber>
    </recommendedName>
    <alternativeName>
        <fullName evidence="3">Regulatory protein SIR2 homolog</fullName>
    </alternativeName>
</protein>
<dbReference type="InterPro" id="IPR029035">
    <property type="entry name" value="DHS-like_NAD/FAD-binding_dom"/>
</dbReference>
<evidence type="ECO:0000313" key="7">
    <source>
        <dbReference type="Proteomes" id="UP000182350"/>
    </source>
</evidence>
<dbReference type="GO" id="GO:0036054">
    <property type="term" value="F:protein-malonyllysine demalonylase activity"/>
    <property type="evidence" value="ECO:0007669"/>
    <property type="project" value="InterPro"/>
</dbReference>
<dbReference type="Pfam" id="PF02146">
    <property type="entry name" value="SIR2"/>
    <property type="match status" value="1"/>
</dbReference>
<dbReference type="InterPro" id="IPR027546">
    <property type="entry name" value="Sirtuin_class_III"/>
</dbReference>
<dbReference type="GO" id="GO:0017136">
    <property type="term" value="F:histone deacetylase activity, NAD-dependent"/>
    <property type="evidence" value="ECO:0007669"/>
    <property type="project" value="TreeGrafter"/>
</dbReference>
<keyword evidence="1" id="KW-0808">Transferase</keyword>
<evidence type="ECO:0000256" key="2">
    <source>
        <dbReference type="ARBA" id="ARBA00023027"/>
    </source>
</evidence>
<dbReference type="Gene3D" id="3.40.50.1220">
    <property type="entry name" value="TPP-binding domain"/>
    <property type="match status" value="1"/>
</dbReference>
<evidence type="ECO:0000256" key="1">
    <source>
        <dbReference type="ARBA" id="ARBA00022679"/>
    </source>
</evidence>
<feature type="binding site" evidence="3">
    <location>
        <begin position="182"/>
        <end position="184"/>
    </location>
    <ligand>
        <name>NAD(+)</name>
        <dbReference type="ChEBI" id="CHEBI:57540"/>
    </ligand>
</feature>
<dbReference type="GO" id="GO:0036055">
    <property type="term" value="F:protein-succinyllysine desuccinylase activity"/>
    <property type="evidence" value="ECO:0007669"/>
    <property type="project" value="UniProtKB-UniRule"/>
</dbReference>
<dbReference type="AlphaFoldDB" id="A0A1K1YNZ7"/>
<dbReference type="PROSITE" id="PS50305">
    <property type="entry name" value="SIRTUIN"/>
    <property type="match status" value="1"/>
</dbReference>
<feature type="binding site" evidence="3">
    <location>
        <position position="60"/>
    </location>
    <ligand>
        <name>substrate</name>
    </ligand>
</feature>
<comment type="caution">
    <text evidence="3 4">Lacks conserved residue(s) required for the propagation of feature annotation.</text>
</comment>
<dbReference type="EMBL" id="FPJW01000008">
    <property type="protein sequence ID" value="SFX63729.1"/>
    <property type="molecule type" value="Genomic_DNA"/>
</dbReference>
<organism evidence="6 7">
    <name type="scientific">Marinospirillum alkaliphilum DSM 21637</name>
    <dbReference type="NCBI Taxonomy" id="1122209"/>
    <lineage>
        <taxon>Bacteria</taxon>
        <taxon>Pseudomonadati</taxon>
        <taxon>Pseudomonadota</taxon>
        <taxon>Gammaproteobacteria</taxon>
        <taxon>Oceanospirillales</taxon>
        <taxon>Oceanospirillaceae</taxon>
        <taxon>Marinospirillum</taxon>
    </lineage>
</organism>
<dbReference type="InterPro" id="IPR026591">
    <property type="entry name" value="Sirtuin_cat_small_dom_sf"/>
</dbReference>
<feature type="binding site" evidence="3">
    <location>
        <position position="142"/>
    </location>
    <ligand>
        <name>Zn(2+)</name>
        <dbReference type="ChEBI" id="CHEBI:29105"/>
    </ligand>
</feature>
<dbReference type="SUPFAM" id="SSF52467">
    <property type="entry name" value="DHS-like NAD/FAD-binding domain"/>
    <property type="match status" value="1"/>
</dbReference>
<reference evidence="6 7" key="1">
    <citation type="submission" date="2016-11" db="EMBL/GenBank/DDBJ databases">
        <authorList>
            <person name="Jaros S."/>
            <person name="Januszkiewicz K."/>
            <person name="Wedrychowicz H."/>
        </authorList>
    </citation>
    <scope>NUCLEOTIDE SEQUENCE [LARGE SCALE GENOMIC DNA]</scope>
    <source>
        <strain evidence="6 7">DSM 21637</strain>
    </source>
</reference>
<evidence type="ECO:0000313" key="6">
    <source>
        <dbReference type="EMBL" id="SFX63729.1"/>
    </source>
</evidence>
<comment type="function">
    <text evidence="3">NAD-dependent lysine deacetylase and desuccinylase that specifically removes acetyl and succinyl groups on target proteins. Modulates the activities of several proteins which are inactive in their acylated form.</text>
</comment>
<accession>A0A1K1YNZ7</accession>
<feature type="binding site" evidence="3">
    <location>
        <position position="224"/>
    </location>
    <ligand>
        <name>NAD(+)</name>
        <dbReference type="ChEBI" id="CHEBI:57540"/>
    </ligand>
</feature>
<dbReference type="InterPro" id="IPR026590">
    <property type="entry name" value="Ssirtuin_cat_dom"/>
</dbReference>
<evidence type="ECO:0000256" key="3">
    <source>
        <dbReference type="HAMAP-Rule" id="MF_01121"/>
    </source>
</evidence>
<dbReference type="HAMAP" id="MF_01121">
    <property type="entry name" value="Sirtuin_ClassIII"/>
    <property type="match status" value="1"/>
</dbReference>
<keyword evidence="3" id="KW-0479">Metal-binding</keyword>
<keyword evidence="7" id="KW-1185">Reference proteome</keyword>
<comment type="subcellular location">
    <subcellularLocation>
        <location evidence="3">Cytoplasm</location>
    </subcellularLocation>
</comment>
<evidence type="ECO:0000256" key="4">
    <source>
        <dbReference type="PROSITE-ProRule" id="PRU00236"/>
    </source>
</evidence>
<comment type="catalytic activity">
    <reaction evidence="3">
        <text>N(6)-acetyl-L-lysyl-[protein] + NAD(+) + H2O = 2''-O-acetyl-ADP-D-ribose + nicotinamide + L-lysyl-[protein]</text>
        <dbReference type="Rhea" id="RHEA:43636"/>
        <dbReference type="Rhea" id="RHEA-COMP:9752"/>
        <dbReference type="Rhea" id="RHEA-COMP:10731"/>
        <dbReference type="ChEBI" id="CHEBI:15377"/>
        <dbReference type="ChEBI" id="CHEBI:17154"/>
        <dbReference type="ChEBI" id="CHEBI:29969"/>
        <dbReference type="ChEBI" id="CHEBI:57540"/>
        <dbReference type="ChEBI" id="CHEBI:61930"/>
        <dbReference type="ChEBI" id="CHEBI:83767"/>
        <dbReference type="EC" id="2.3.1.286"/>
    </reaction>
</comment>
<dbReference type="STRING" id="1122209.SAMN02745752_02353"/>
<gene>
    <name evidence="3" type="primary">cobB</name>
    <name evidence="6" type="ORF">SAMN02745752_02353</name>
</gene>
<keyword evidence="2 3" id="KW-0520">NAD</keyword>
<feature type="binding site" evidence="3">
    <location>
        <begin position="97"/>
        <end position="100"/>
    </location>
    <ligand>
        <name>NAD(+)</name>
        <dbReference type="ChEBI" id="CHEBI:57540"/>
    </ligand>
</feature>
<dbReference type="EC" id="2.3.1.286" evidence="3"/>
<feature type="binding site" evidence="3">
    <location>
        <position position="57"/>
    </location>
    <ligand>
        <name>substrate</name>
    </ligand>
</feature>
<keyword evidence="3" id="KW-0862">Zinc</keyword>
<comment type="domain">
    <text evidence="3">2 residues (Tyr-57 and Arg-60) present in a large hydrophobic pocket are probably involved in substrate specificity. They are important for desuccinylation activity, but dispensable for deacetylation activity.</text>
</comment>